<sequence length="96" mass="10453">MDEVNNKVADKVGPYHDGDTLVLRCLVIGGRPPPRISWYSGNTLVDASDGDSDIPKVRENELYLPLTRDNAAALSCRASNTKLAPPLVASLEIELY</sequence>
<comment type="caution">
    <text evidence="3">The sequence shown here is derived from an EMBL/GenBank/DDBJ whole genome shotgun (WGS) entry which is preliminary data.</text>
</comment>
<keyword evidence="1" id="KW-1015">Disulfide bond</keyword>
<dbReference type="PANTHER" id="PTHR23278">
    <property type="entry name" value="SIDESTEP PROTEIN"/>
    <property type="match status" value="1"/>
</dbReference>
<dbReference type="InterPro" id="IPR007110">
    <property type="entry name" value="Ig-like_dom"/>
</dbReference>
<feature type="domain" description="Ig-like" evidence="2">
    <location>
        <begin position="17"/>
        <end position="92"/>
    </location>
</feature>
<evidence type="ECO:0000313" key="3">
    <source>
        <dbReference type="EMBL" id="KAG6458899.1"/>
    </source>
</evidence>
<gene>
    <name evidence="3" type="ORF">O3G_MSEX011107</name>
</gene>
<organism evidence="3 4">
    <name type="scientific">Manduca sexta</name>
    <name type="common">Tobacco hawkmoth</name>
    <name type="synonym">Tobacco hornworm</name>
    <dbReference type="NCBI Taxonomy" id="7130"/>
    <lineage>
        <taxon>Eukaryota</taxon>
        <taxon>Metazoa</taxon>
        <taxon>Ecdysozoa</taxon>
        <taxon>Arthropoda</taxon>
        <taxon>Hexapoda</taxon>
        <taxon>Insecta</taxon>
        <taxon>Pterygota</taxon>
        <taxon>Neoptera</taxon>
        <taxon>Endopterygota</taxon>
        <taxon>Lepidoptera</taxon>
        <taxon>Glossata</taxon>
        <taxon>Ditrysia</taxon>
        <taxon>Bombycoidea</taxon>
        <taxon>Sphingidae</taxon>
        <taxon>Sphinginae</taxon>
        <taxon>Sphingini</taxon>
        <taxon>Manduca</taxon>
    </lineage>
</organism>
<reference evidence="3" key="2">
    <citation type="submission" date="2020-12" db="EMBL/GenBank/DDBJ databases">
        <authorList>
            <person name="Kanost M."/>
        </authorList>
    </citation>
    <scope>NUCLEOTIDE SEQUENCE</scope>
</reference>
<dbReference type="EMBL" id="JH668600">
    <property type="protein sequence ID" value="KAG6458899.1"/>
    <property type="molecule type" value="Genomic_DNA"/>
</dbReference>
<dbReference type="Pfam" id="PF08205">
    <property type="entry name" value="C2-set_2"/>
    <property type="match status" value="1"/>
</dbReference>
<dbReference type="AlphaFoldDB" id="A0A922CUM3"/>
<reference evidence="3" key="1">
    <citation type="journal article" date="2016" name="Insect Biochem. Mol. Biol.">
        <title>Multifaceted biological insights from a draft genome sequence of the tobacco hornworm moth, Manduca sexta.</title>
        <authorList>
            <person name="Kanost M.R."/>
            <person name="Arrese E.L."/>
            <person name="Cao X."/>
            <person name="Chen Y.R."/>
            <person name="Chellapilla S."/>
            <person name="Goldsmith M.R."/>
            <person name="Grosse-Wilde E."/>
            <person name="Heckel D.G."/>
            <person name="Herndon N."/>
            <person name="Jiang H."/>
            <person name="Papanicolaou A."/>
            <person name="Qu J."/>
            <person name="Soulages J.L."/>
            <person name="Vogel H."/>
            <person name="Walters J."/>
            <person name="Waterhouse R.M."/>
            <person name="Ahn S.J."/>
            <person name="Almeida F.C."/>
            <person name="An C."/>
            <person name="Aqrawi P."/>
            <person name="Bretschneider A."/>
            <person name="Bryant W.B."/>
            <person name="Bucks S."/>
            <person name="Chao H."/>
            <person name="Chevignon G."/>
            <person name="Christen J.M."/>
            <person name="Clarke D.F."/>
            <person name="Dittmer N.T."/>
            <person name="Ferguson L.C.F."/>
            <person name="Garavelou S."/>
            <person name="Gordon K.H.J."/>
            <person name="Gunaratna R.T."/>
            <person name="Han Y."/>
            <person name="Hauser F."/>
            <person name="He Y."/>
            <person name="Heidel-Fischer H."/>
            <person name="Hirsh A."/>
            <person name="Hu Y."/>
            <person name="Jiang H."/>
            <person name="Kalra D."/>
            <person name="Klinner C."/>
            <person name="Konig C."/>
            <person name="Kovar C."/>
            <person name="Kroll A.R."/>
            <person name="Kuwar S.S."/>
            <person name="Lee S.L."/>
            <person name="Lehman R."/>
            <person name="Li K."/>
            <person name="Li Z."/>
            <person name="Liang H."/>
            <person name="Lovelace S."/>
            <person name="Lu Z."/>
            <person name="Mansfield J.H."/>
            <person name="McCulloch K.J."/>
            <person name="Mathew T."/>
            <person name="Morton B."/>
            <person name="Muzny D.M."/>
            <person name="Neunemann D."/>
            <person name="Ongeri F."/>
            <person name="Pauchet Y."/>
            <person name="Pu L.L."/>
            <person name="Pyrousis I."/>
            <person name="Rao X.J."/>
            <person name="Redding A."/>
            <person name="Roesel C."/>
            <person name="Sanchez-Gracia A."/>
            <person name="Schaack S."/>
            <person name="Shukla A."/>
            <person name="Tetreau G."/>
            <person name="Wang Y."/>
            <person name="Xiong G.H."/>
            <person name="Traut W."/>
            <person name="Walsh T.K."/>
            <person name="Worley K.C."/>
            <person name="Wu D."/>
            <person name="Wu W."/>
            <person name="Wu Y.Q."/>
            <person name="Zhang X."/>
            <person name="Zou Z."/>
            <person name="Zucker H."/>
            <person name="Briscoe A.D."/>
            <person name="Burmester T."/>
            <person name="Clem R.J."/>
            <person name="Feyereisen R."/>
            <person name="Grimmelikhuijzen C.J.P."/>
            <person name="Hamodrakas S.J."/>
            <person name="Hansson B.S."/>
            <person name="Huguet E."/>
            <person name="Jermiin L.S."/>
            <person name="Lan Q."/>
            <person name="Lehman H.K."/>
            <person name="Lorenzen M."/>
            <person name="Merzendorfer H."/>
            <person name="Michalopoulos I."/>
            <person name="Morton D.B."/>
            <person name="Muthukrishnan S."/>
            <person name="Oakeshott J.G."/>
            <person name="Palmer W."/>
            <person name="Park Y."/>
            <person name="Passarelli A.L."/>
            <person name="Rozas J."/>
            <person name="Schwartz L.M."/>
            <person name="Smith W."/>
            <person name="Southgate A."/>
            <person name="Vilcinskas A."/>
            <person name="Vogt R."/>
            <person name="Wang P."/>
            <person name="Werren J."/>
            <person name="Yu X.Q."/>
            <person name="Zhou J.J."/>
            <person name="Brown S.J."/>
            <person name="Scherer S.E."/>
            <person name="Richards S."/>
            <person name="Blissard G.W."/>
        </authorList>
    </citation>
    <scope>NUCLEOTIDE SEQUENCE</scope>
</reference>
<feature type="non-terminal residue" evidence="3">
    <location>
        <position position="96"/>
    </location>
</feature>
<name>A0A922CUM3_MANSE</name>
<dbReference type="PANTHER" id="PTHR23278:SF19">
    <property type="entry name" value="OBSCURIN"/>
    <property type="match status" value="1"/>
</dbReference>
<evidence type="ECO:0000313" key="4">
    <source>
        <dbReference type="Proteomes" id="UP000791440"/>
    </source>
</evidence>
<keyword evidence="4" id="KW-1185">Reference proteome</keyword>
<dbReference type="PROSITE" id="PS50835">
    <property type="entry name" value="IG_LIKE"/>
    <property type="match status" value="1"/>
</dbReference>
<proteinExistence type="predicted"/>
<protein>
    <recommendedName>
        <fullName evidence="2">Ig-like domain-containing protein</fullName>
    </recommendedName>
</protein>
<dbReference type="InterPro" id="IPR013162">
    <property type="entry name" value="CD80_C2-set"/>
</dbReference>
<evidence type="ECO:0000259" key="2">
    <source>
        <dbReference type="PROSITE" id="PS50835"/>
    </source>
</evidence>
<dbReference type="Proteomes" id="UP000791440">
    <property type="component" value="Unassembled WGS sequence"/>
</dbReference>
<evidence type="ECO:0000256" key="1">
    <source>
        <dbReference type="ARBA" id="ARBA00023157"/>
    </source>
</evidence>
<accession>A0A922CUM3</accession>